<dbReference type="Proteomes" id="UP001500552">
    <property type="component" value="Unassembled WGS sequence"/>
</dbReference>
<comment type="caution">
    <text evidence="4">The sequence shown here is derived from an EMBL/GenBank/DDBJ whole genome shotgun (WGS) entry which is preliminary data.</text>
</comment>
<dbReference type="InterPro" id="IPR015655">
    <property type="entry name" value="PP2C"/>
</dbReference>
<organism evidence="4 5">
    <name type="scientific">Pontibacter saemangeumensis</name>
    <dbReference type="NCBI Taxonomy" id="1084525"/>
    <lineage>
        <taxon>Bacteria</taxon>
        <taxon>Pseudomonadati</taxon>
        <taxon>Bacteroidota</taxon>
        <taxon>Cytophagia</taxon>
        <taxon>Cytophagales</taxon>
        <taxon>Hymenobacteraceae</taxon>
        <taxon>Pontibacter</taxon>
    </lineage>
</organism>
<keyword evidence="5" id="KW-1185">Reference proteome</keyword>
<gene>
    <name evidence="4" type="ORF">GCM10023188_34610</name>
</gene>
<dbReference type="InterPro" id="IPR036457">
    <property type="entry name" value="PPM-type-like_dom_sf"/>
</dbReference>
<evidence type="ECO:0000313" key="5">
    <source>
        <dbReference type="Proteomes" id="UP001500552"/>
    </source>
</evidence>
<reference evidence="5" key="1">
    <citation type="journal article" date="2019" name="Int. J. Syst. Evol. Microbiol.">
        <title>The Global Catalogue of Microorganisms (GCM) 10K type strain sequencing project: providing services to taxonomists for standard genome sequencing and annotation.</title>
        <authorList>
            <consortium name="The Broad Institute Genomics Platform"/>
            <consortium name="The Broad Institute Genome Sequencing Center for Infectious Disease"/>
            <person name="Wu L."/>
            <person name="Ma J."/>
        </authorList>
    </citation>
    <scope>NUCLEOTIDE SEQUENCE [LARGE SCALE GENOMIC DNA]</scope>
    <source>
        <strain evidence="5">JCM 17926</strain>
    </source>
</reference>
<dbReference type="PANTHER" id="PTHR13832:SF827">
    <property type="entry name" value="PROTEIN PHOSPHATASE 1L"/>
    <property type="match status" value="1"/>
</dbReference>
<dbReference type="CDD" id="cd00143">
    <property type="entry name" value="PP2Cc"/>
    <property type="match status" value="1"/>
</dbReference>
<name>A0ABP8LZL6_9BACT</name>
<dbReference type="SMART" id="SM00332">
    <property type="entry name" value="PP2Cc"/>
    <property type="match status" value="1"/>
</dbReference>
<dbReference type="Pfam" id="PF13672">
    <property type="entry name" value="PP2C_2"/>
    <property type="match status" value="1"/>
</dbReference>
<dbReference type="EMBL" id="BAABHC010000017">
    <property type="protein sequence ID" value="GAA4438805.1"/>
    <property type="molecule type" value="Genomic_DNA"/>
</dbReference>
<feature type="region of interest" description="Disordered" evidence="1">
    <location>
        <begin position="359"/>
        <end position="474"/>
    </location>
</feature>
<dbReference type="SMART" id="SM00331">
    <property type="entry name" value="PP2C_SIG"/>
    <property type="match status" value="1"/>
</dbReference>
<dbReference type="PANTHER" id="PTHR13832">
    <property type="entry name" value="PROTEIN PHOSPHATASE 2C"/>
    <property type="match status" value="1"/>
</dbReference>
<feature type="compositionally biased region" description="Basic and acidic residues" evidence="1">
    <location>
        <begin position="443"/>
        <end position="474"/>
    </location>
</feature>
<keyword evidence="2" id="KW-0812">Transmembrane</keyword>
<dbReference type="RefSeq" id="WP_345160813.1">
    <property type="nucleotide sequence ID" value="NZ_BAABHC010000017.1"/>
</dbReference>
<keyword evidence="2" id="KW-0472">Membrane</keyword>
<feature type="compositionally biased region" description="Polar residues" evidence="1">
    <location>
        <begin position="371"/>
        <end position="381"/>
    </location>
</feature>
<accession>A0ABP8LZL6</accession>
<dbReference type="SUPFAM" id="SSF81606">
    <property type="entry name" value="PP2C-like"/>
    <property type="match status" value="1"/>
</dbReference>
<feature type="transmembrane region" description="Helical" evidence="2">
    <location>
        <begin position="289"/>
        <end position="306"/>
    </location>
</feature>
<dbReference type="InterPro" id="IPR001932">
    <property type="entry name" value="PPM-type_phosphatase-like_dom"/>
</dbReference>
<evidence type="ECO:0000313" key="4">
    <source>
        <dbReference type="EMBL" id="GAA4438805.1"/>
    </source>
</evidence>
<dbReference type="Gene3D" id="3.60.40.10">
    <property type="entry name" value="PPM-type phosphatase domain"/>
    <property type="match status" value="1"/>
</dbReference>
<protein>
    <recommendedName>
        <fullName evidence="3">PPM-type phosphatase domain-containing protein</fullName>
    </recommendedName>
</protein>
<proteinExistence type="predicted"/>
<evidence type="ECO:0000256" key="1">
    <source>
        <dbReference type="SAM" id="MobiDB-lite"/>
    </source>
</evidence>
<feature type="domain" description="PPM-type phosphatase" evidence="3">
    <location>
        <begin position="4"/>
        <end position="263"/>
    </location>
</feature>
<evidence type="ECO:0000256" key="2">
    <source>
        <dbReference type="SAM" id="Phobius"/>
    </source>
</evidence>
<keyword evidence="2" id="KW-1133">Transmembrane helix</keyword>
<sequence length="474" mass="51650">MIVEIFATTDNGQRPGQNEDNFAVCKDIVSKSWGFKPNEKLSLTKEGALLLVADGMGGANAGEVASDIAQRVVQEEFNRMAEVPAPDKQKLAWLKKVILTAHEAIVAHQINNLETSGMGTTVVVLWATSEKAYVAWCGDSRLYVHRKGKTLEPATDDHSYVWELVKRGQITPEQARLHPESNIITQSLGDPVTPPNPEVKVIDYHEGDRFLLCSDGLNSMLADEQINDVLEQEKDTVEACKKLIEEANAAGGRDNITVVLLDVRELSTSKPATTTTQELRKFIKNKNRTIVALGVLLISIIGYMAFSRISFPNSSPVVTKAATAVPKPVNSTLTTTGDLIAQPTTNVISPSYDKKVEELAPSSLDEEPNKETNIVQEQTLDNENKITEPSLPKSGNKVKGKPLSTDSVVGDSAKSGNVNDNSTKEGNVEEDSVIKTGAEELPLEMKEQVQTEDSVKTKKTIKDISKKDSTSSNQ</sequence>
<evidence type="ECO:0000259" key="3">
    <source>
        <dbReference type="PROSITE" id="PS51746"/>
    </source>
</evidence>
<dbReference type="PROSITE" id="PS51746">
    <property type="entry name" value="PPM_2"/>
    <property type="match status" value="1"/>
</dbReference>